<dbReference type="AlphaFoldDB" id="A0A5E5BII0"/>
<evidence type="ECO:0000313" key="3">
    <source>
        <dbReference type="Proteomes" id="UP000335538"/>
    </source>
</evidence>
<evidence type="ECO:0000256" key="1">
    <source>
        <dbReference type="SAM" id="MobiDB-lite"/>
    </source>
</evidence>
<reference evidence="2 3" key="1">
    <citation type="submission" date="2019-08" db="EMBL/GenBank/DDBJ databases">
        <authorList>
            <person name="Peeters C."/>
        </authorList>
    </citation>
    <scope>NUCLEOTIDE SEQUENCE [LARGE SCALE GENOMIC DNA]</scope>
    <source>
        <strain evidence="2 3">LMG 31121</strain>
    </source>
</reference>
<dbReference type="EMBL" id="CABPSR010000023">
    <property type="protein sequence ID" value="VVE85076.1"/>
    <property type="molecule type" value="Genomic_DNA"/>
</dbReference>
<organism evidence="2 3">
    <name type="scientific">Pandoraea sputorum</name>
    <dbReference type="NCBI Taxonomy" id="93222"/>
    <lineage>
        <taxon>Bacteria</taxon>
        <taxon>Pseudomonadati</taxon>
        <taxon>Pseudomonadota</taxon>
        <taxon>Betaproteobacteria</taxon>
        <taxon>Burkholderiales</taxon>
        <taxon>Burkholderiaceae</taxon>
        <taxon>Pandoraea</taxon>
    </lineage>
</organism>
<sequence>MYRVVRHDLETMNKRLTAWEAKSAPQGWELTETRLAVLERATLEKETHGEFESECPGDCGAQNTFYVGTLKGVGRVCPQTFVDTDSKVALAQRYDRKTPLPAADRLNERMPPGVDSRGIPLMRILTDRGTASCAHPPAPRVRARSGGAKPRPHPNSCRVAPDQPHRRCGCTRRGSTSAIASPFARKLTTAPPHCRPTSISGLTRTTHSASIQVGGAMATRPCRLSTTLSRSPKRHSCLIQSPWPLSPSGHLSGQVSANTVSRVGSRNWPAATS</sequence>
<name>A0A5E5BII0_9BURK</name>
<accession>A0A5E5BII0</accession>
<protein>
    <submittedName>
        <fullName evidence="2">Integrase</fullName>
    </submittedName>
</protein>
<feature type="region of interest" description="Disordered" evidence="1">
    <location>
        <begin position="130"/>
        <end position="164"/>
    </location>
</feature>
<dbReference type="Proteomes" id="UP000335538">
    <property type="component" value="Unassembled WGS sequence"/>
</dbReference>
<evidence type="ECO:0000313" key="2">
    <source>
        <dbReference type="EMBL" id="VVE85076.1"/>
    </source>
</evidence>
<gene>
    <name evidence="2" type="ORF">PSP31121_05067</name>
</gene>
<proteinExistence type="predicted"/>